<gene>
    <name evidence="2" type="ORF">PR002_g17111</name>
    <name evidence="3" type="ORF">PR003_g16392</name>
</gene>
<dbReference type="AlphaFoldDB" id="A0A6A4EQ27"/>
<feature type="region of interest" description="Disordered" evidence="1">
    <location>
        <begin position="1"/>
        <end position="72"/>
    </location>
</feature>
<evidence type="ECO:0000313" key="4">
    <source>
        <dbReference type="Proteomes" id="UP000434957"/>
    </source>
</evidence>
<evidence type="ECO:0000313" key="5">
    <source>
        <dbReference type="Proteomes" id="UP000435112"/>
    </source>
</evidence>
<sequence>MFAVYAYNSANHPDAERINDGPTSTAPERTTGTHGDIGGRRASRLPRELMEATKNSHKCAEKTRVKKQGPQA</sequence>
<organism evidence="3 4">
    <name type="scientific">Phytophthora rubi</name>
    <dbReference type="NCBI Taxonomy" id="129364"/>
    <lineage>
        <taxon>Eukaryota</taxon>
        <taxon>Sar</taxon>
        <taxon>Stramenopiles</taxon>
        <taxon>Oomycota</taxon>
        <taxon>Peronosporomycetes</taxon>
        <taxon>Peronosporales</taxon>
        <taxon>Peronosporaceae</taxon>
        <taxon>Phytophthora</taxon>
    </lineage>
</organism>
<accession>A0A6A4EQ27</accession>
<feature type="compositionally biased region" description="Polar residues" evidence="1">
    <location>
        <begin position="21"/>
        <end position="33"/>
    </location>
</feature>
<evidence type="ECO:0000256" key="1">
    <source>
        <dbReference type="SAM" id="MobiDB-lite"/>
    </source>
</evidence>
<dbReference type="EMBL" id="QXFT01001195">
    <property type="protein sequence ID" value="KAE9325803.1"/>
    <property type="molecule type" value="Genomic_DNA"/>
</dbReference>
<dbReference type="EMBL" id="QXFU01001353">
    <property type="protein sequence ID" value="KAE9004257.1"/>
    <property type="molecule type" value="Genomic_DNA"/>
</dbReference>
<evidence type="ECO:0000313" key="2">
    <source>
        <dbReference type="EMBL" id="KAE9004257.1"/>
    </source>
</evidence>
<proteinExistence type="predicted"/>
<keyword evidence="4" id="KW-1185">Reference proteome</keyword>
<evidence type="ECO:0000313" key="3">
    <source>
        <dbReference type="EMBL" id="KAE9325803.1"/>
    </source>
</evidence>
<dbReference type="Proteomes" id="UP000435112">
    <property type="component" value="Unassembled WGS sequence"/>
</dbReference>
<reference evidence="3 4" key="1">
    <citation type="submission" date="2018-08" db="EMBL/GenBank/DDBJ databases">
        <title>Genomic investigation of the strawberry pathogen Phytophthora fragariae indicates pathogenicity is determined by transcriptional variation in three key races.</title>
        <authorList>
            <person name="Adams T.M."/>
            <person name="Armitage A.D."/>
            <person name="Sobczyk M.K."/>
            <person name="Bates H.J."/>
            <person name="Dunwell J.M."/>
            <person name="Nellist C.F."/>
            <person name="Harrison R.J."/>
        </authorList>
    </citation>
    <scope>NUCLEOTIDE SEQUENCE [LARGE SCALE GENOMIC DNA]</scope>
    <source>
        <strain evidence="2 5">SCRP324</strain>
        <strain evidence="3 4">SCRP333</strain>
    </source>
</reference>
<dbReference type="Proteomes" id="UP000434957">
    <property type="component" value="Unassembled WGS sequence"/>
</dbReference>
<comment type="caution">
    <text evidence="3">The sequence shown here is derived from an EMBL/GenBank/DDBJ whole genome shotgun (WGS) entry which is preliminary data.</text>
</comment>
<protein>
    <submittedName>
        <fullName evidence="3">Uncharacterized protein</fullName>
    </submittedName>
</protein>
<name>A0A6A4EQ27_9STRA</name>